<dbReference type="PANTHER" id="PTHR42693:SF53">
    <property type="entry name" value="ENDO-4-O-SULFATASE"/>
    <property type="match status" value="1"/>
</dbReference>
<feature type="signal peptide" evidence="3">
    <location>
        <begin position="1"/>
        <end position="23"/>
    </location>
</feature>
<evidence type="ECO:0000256" key="3">
    <source>
        <dbReference type="SAM" id="SignalP"/>
    </source>
</evidence>
<keyword evidence="3" id="KW-0732">Signal</keyword>
<comment type="similarity">
    <text evidence="1">Belongs to the sulfatase family.</text>
</comment>
<keyword evidence="6" id="KW-1185">Reference proteome</keyword>
<dbReference type="GO" id="GO:0004065">
    <property type="term" value="F:arylsulfatase activity"/>
    <property type="evidence" value="ECO:0007669"/>
    <property type="project" value="TreeGrafter"/>
</dbReference>
<dbReference type="InterPro" id="IPR017850">
    <property type="entry name" value="Alkaline_phosphatase_core_sf"/>
</dbReference>
<feature type="domain" description="Sulfatase N-terminal" evidence="4">
    <location>
        <begin position="36"/>
        <end position="396"/>
    </location>
</feature>
<reference evidence="5" key="1">
    <citation type="submission" date="2022-01" db="EMBL/GenBank/DDBJ databases">
        <title>Draft genome sequence of Sabulilitoribacter arenilitoris KCTC 52401.</title>
        <authorList>
            <person name="Oh J.-S."/>
        </authorList>
    </citation>
    <scope>NUCLEOTIDE SEQUENCE</scope>
    <source>
        <strain evidence="5">HMF6543</strain>
    </source>
</reference>
<sequence length="527" mass="59849">MKCIKVISLIVLAVFCFTFCTSKKTSKEVESSTLKPNIIVILADDLGYNDVGFNGSLEVPTPNLDKLAESGLRCTNAYVTHPYCGPSRAGLITGRYQRRFGVQANPHKNDTIEGLPLSELTIADLLKKQDYTTAVIGKWHLGKNRIFHPLKRGFDHFFGFVGGGHQYHLDELKDTPHWNSDADTEWFEDYTSWLELNGKPDPKYMGKEGYITDVLSDESVNFIKKNKENPFFLHLSYNAPHDPFQATEKYLKRVENVNFDTSFIKDKSQVDSYLKNRKIYAAMVNALDEGVGQILKTLEDEKLTENTLIVFLSDNGGDGRFNHRFVGDEYAVPAPENHTPMVASNLPLRGNKGDALEGGIRVPFLMSWPGVLPKGVDYNGIVSSLDILPTAVSVAGGNLPTDREYDGSNILPFLMQGQVVERSFHWYRFKALAYGSNLYGDWLEISSRKGDWKLYRRGKDASYHLFNLSEDIGEQNNLADQYPEKVEEMIRAYQEWIQTHKAPLYLDYPIKKHNVEELYFTHNEAIK</sequence>
<keyword evidence="2 5" id="KW-0378">Hydrolase</keyword>
<dbReference type="Pfam" id="PF00884">
    <property type="entry name" value="Sulfatase"/>
    <property type="match status" value="1"/>
</dbReference>
<gene>
    <name evidence="5" type="ORF">L3X37_01550</name>
</gene>
<comment type="caution">
    <text evidence="5">The sequence shown here is derived from an EMBL/GenBank/DDBJ whole genome shotgun (WGS) entry which is preliminary data.</text>
</comment>
<dbReference type="InterPro" id="IPR000917">
    <property type="entry name" value="Sulfatase_N"/>
</dbReference>
<dbReference type="RefSeq" id="WP_237238413.1">
    <property type="nucleotide sequence ID" value="NZ_JAKKDU010000002.1"/>
</dbReference>
<feature type="chain" id="PRO_5042106137" evidence="3">
    <location>
        <begin position="24"/>
        <end position="527"/>
    </location>
</feature>
<evidence type="ECO:0000259" key="4">
    <source>
        <dbReference type="Pfam" id="PF00884"/>
    </source>
</evidence>
<dbReference type="InterPro" id="IPR050738">
    <property type="entry name" value="Sulfatase"/>
</dbReference>
<dbReference type="PANTHER" id="PTHR42693">
    <property type="entry name" value="ARYLSULFATASE FAMILY MEMBER"/>
    <property type="match status" value="1"/>
</dbReference>
<dbReference type="EMBL" id="JAKKDU010000002">
    <property type="protein sequence ID" value="MCF7567049.1"/>
    <property type="molecule type" value="Genomic_DNA"/>
</dbReference>
<dbReference type="Gene3D" id="3.40.720.10">
    <property type="entry name" value="Alkaline Phosphatase, subunit A"/>
    <property type="match status" value="1"/>
</dbReference>
<organism evidence="5 6">
    <name type="scientific">Wocania arenilitoris</name>
    <dbReference type="NCBI Taxonomy" id="2044858"/>
    <lineage>
        <taxon>Bacteria</taxon>
        <taxon>Pseudomonadati</taxon>
        <taxon>Bacteroidota</taxon>
        <taxon>Flavobacteriia</taxon>
        <taxon>Flavobacteriales</taxon>
        <taxon>Flavobacteriaceae</taxon>
        <taxon>Wocania</taxon>
    </lineage>
</organism>
<proteinExistence type="inferred from homology"/>
<evidence type="ECO:0000256" key="1">
    <source>
        <dbReference type="ARBA" id="ARBA00008779"/>
    </source>
</evidence>
<dbReference type="Proteomes" id="UP001199795">
    <property type="component" value="Unassembled WGS sequence"/>
</dbReference>
<evidence type="ECO:0000313" key="6">
    <source>
        <dbReference type="Proteomes" id="UP001199795"/>
    </source>
</evidence>
<dbReference type="SUPFAM" id="SSF53649">
    <property type="entry name" value="Alkaline phosphatase-like"/>
    <property type="match status" value="1"/>
</dbReference>
<evidence type="ECO:0000313" key="5">
    <source>
        <dbReference type="EMBL" id="MCF7567049.1"/>
    </source>
</evidence>
<name>A0AAE3EMZ5_9FLAO</name>
<protein>
    <submittedName>
        <fullName evidence="5">Sulfatase-like hydrolase/transferase</fullName>
    </submittedName>
</protein>
<dbReference type="AlphaFoldDB" id="A0AAE3EMZ5"/>
<evidence type="ECO:0000256" key="2">
    <source>
        <dbReference type="ARBA" id="ARBA00022801"/>
    </source>
</evidence>
<accession>A0AAE3EMZ5</accession>
<dbReference type="Gene3D" id="3.30.1120.10">
    <property type="match status" value="1"/>
</dbReference>